<dbReference type="AlphaFoldDB" id="A0A975FWY4"/>
<dbReference type="InterPro" id="IPR036388">
    <property type="entry name" value="WH-like_DNA-bd_sf"/>
</dbReference>
<dbReference type="InterPro" id="IPR000182">
    <property type="entry name" value="GNAT_dom"/>
</dbReference>
<dbReference type="InterPro" id="IPR036390">
    <property type="entry name" value="WH_DNA-bd_sf"/>
</dbReference>
<gene>
    <name evidence="4" type="ORF">KCG34_17095</name>
</gene>
<feature type="domain" description="N-acetyltransferase" evidence="3">
    <location>
        <begin position="146"/>
        <end position="303"/>
    </location>
</feature>
<dbReference type="InterPro" id="IPR016181">
    <property type="entry name" value="Acyl_CoA_acyltransferase"/>
</dbReference>
<reference evidence="4" key="1">
    <citation type="submission" date="2021-04" db="EMBL/GenBank/DDBJ databases">
        <title>The complete genome sequence of Caulobacter sp. S6.</title>
        <authorList>
            <person name="Tang Y."/>
            <person name="Ouyang W."/>
            <person name="Liu Q."/>
            <person name="Huang B."/>
            <person name="Guo Z."/>
            <person name="Lei P."/>
        </authorList>
    </citation>
    <scope>NUCLEOTIDE SEQUENCE</scope>
    <source>
        <strain evidence="4">S6</strain>
    </source>
</reference>
<name>A0A975FWY4_9CAUL</name>
<dbReference type="PANTHER" id="PTHR13947:SF37">
    <property type="entry name" value="LD18367P"/>
    <property type="match status" value="1"/>
</dbReference>
<dbReference type="PANTHER" id="PTHR13947">
    <property type="entry name" value="GNAT FAMILY N-ACETYLTRANSFERASE"/>
    <property type="match status" value="1"/>
</dbReference>
<dbReference type="Gene3D" id="3.40.630.30">
    <property type="match status" value="1"/>
</dbReference>
<dbReference type="InterPro" id="IPR000835">
    <property type="entry name" value="HTH_MarR-typ"/>
</dbReference>
<sequence length="305" mass="33856">MSTAVDSIRSFNRFFTKYVGALDPRFLGTDLSLSEARLLYEIAHADGLLALDLQGGLDMDPAYVSRVLKRFEDRGWITRGRGEGDARQRPIALTAAGRTVFDDMDARQCAEVAATLDRLGPAQQGELVAALACAKALLDDKAQRQFSLRTFRAGDMGLIAARQSILYREVYGWGPQIEVIEGEVTTNFLRDFKPGREQCWVAEVDGVMAGSIFVTDEGEGLCRLRLLYVEPFARGLGIGEALVATCIDFARQVGYREMTLWTHTILESARRIYAAHGFRIVETHVHEEFGAPVQSETWRLDLTGG</sequence>
<dbReference type="EMBL" id="CP073078">
    <property type="protein sequence ID" value="QUD86779.1"/>
    <property type="molecule type" value="Genomic_DNA"/>
</dbReference>
<evidence type="ECO:0000259" key="3">
    <source>
        <dbReference type="PROSITE" id="PS51186"/>
    </source>
</evidence>
<evidence type="ECO:0000313" key="4">
    <source>
        <dbReference type="EMBL" id="QUD86779.1"/>
    </source>
</evidence>
<keyword evidence="1" id="KW-0808">Transferase</keyword>
<dbReference type="KEGG" id="caul:KCG34_17095"/>
<accession>A0A975FWY4</accession>
<feature type="domain" description="HTH marR-type" evidence="2">
    <location>
        <begin position="1"/>
        <end position="136"/>
    </location>
</feature>
<dbReference type="Pfam" id="PF01047">
    <property type="entry name" value="MarR"/>
    <property type="match status" value="1"/>
</dbReference>
<dbReference type="SMART" id="SM00347">
    <property type="entry name" value="HTH_MARR"/>
    <property type="match status" value="1"/>
</dbReference>
<evidence type="ECO:0000313" key="5">
    <source>
        <dbReference type="Proteomes" id="UP000676409"/>
    </source>
</evidence>
<dbReference type="GO" id="GO:0003700">
    <property type="term" value="F:DNA-binding transcription factor activity"/>
    <property type="evidence" value="ECO:0007669"/>
    <property type="project" value="InterPro"/>
</dbReference>
<dbReference type="PROSITE" id="PS50995">
    <property type="entry name" value="HTH_MARR_2"/>
    <property type="match status" value="1"/>
</dbReference>
<dbReference type="InterPro" id="IPR050769">
    <property type="entry name" value="NAT_camello-type"/>
</dbReference>
<dbReference type="SUPFAM" id="SSF55729">
    <property type="entry name" value="Acyl-CoA N-acyltransferases (Nat)"/>
    <property type="match status" value="1"/>
</dbReference>
<protein>
    <submittedName>
        <fullName evidence="4">MarR family transcriptional regulator</fullName>
    </submittedName>
</protein>
<evidence type="ECO:0000256" key="1">
    <source>
        <dbReference type="ARBA" id="ARBA00022679"/>
    </source>
</evidence>
<dbReference type="Proteomes" id="UP000676409">
    <property type="component" value="Chromosome"/>
</dbReference>
<dbReference type="CDD" id="cd04301">
    <property type="entry name" value="NAT_SF"/>
    <property type="match status" value="1"/>
</dbReference>
<dbReference type="RefSeq" id="WP_211936831.1">
    <property type="nucleotide sequence ID" value="NZ_CP073078.1"/>
</dbReference>
<keyword evidence="5" id="KW-1185">Reference proteome</keyword>
<dbReference type="PROSITE" id="PS51186">
    <property type="entry name" value="GNAT"/>
    <property type="match status" value="1"/>
</dbReference>
<proteinExistence type="predicted"/>
<organism evidence="4 5">
    <name type="scientific">Phenylobacterium montanum</name>
    <dbReference type="NCBI Taxonomy" id="2823693"/>
    <lineage>
        <taxon>Bacteria</taxon>
        <taxon>Pseudomonadati</taxon>
        <taxon>Pseudomonadota</taxon>
        <taxon>Alphaproteobacteria</taxon>
        <taxon>Caulobacterales</taxon>
        <taxon>Caulobacteraceae</taxon>
        <taxon>Phenylobacterium</taxon>
    </lineage>
</organism>
<dbReference type="Gene3D" id="1.10.10.10">
    <property type="entry name" value="Winged helix-like DNA-binding domain superfamily/Winged helix DNA-binding domain"/>
    <property type="match status" value="1"/>
</dbReference>
<evidence type="ECO:0000259" key="2">
    <source>
        <dbReference type="PROSITE" id="PS50995"/>
    </source>
</evidence>
<dbReference type="SUPFAM" id="SSF46785">
    <property type="entry name" value="Winged helix' DNA-binding domain"/>
    <property type="match status" value="1"/>
</dbReference>
<dbReference type="Pfam" id="PF00583">
    <property type="entry name" value="Acetyltransf_1"/>
    <property type="match status" value="1"/>
</dbReference>
<dbReference type="GO" id="GO:0008080">
    <property type="term" value="F:N-acetyltransferase activity"/>
    <property type="evidence" value="ECO:0007669"/>
    <property type="project" value="InterPro"/>
</dbReference>